<dbReference type="Pfam" id="PF08666">
    <property type="entry name" value="SAF"/>
    <property type="match status" value="1"/>
</dbReference>
<dbReference type="InterPro" id="IPR013974">
    <property type="entry name" value="SAF"/>
</dbReference>
<dbReference type="GO" id="GO:0016829">
    <property type="term" value="F:lyase activity"/>
    <property type="evidence" value="ECO:0007669"/>
    <property type="project" value="UniProtKB-KW"/>
</dbReference>
<dbReference type="SMART" id="SM00858">
    <property type="entry name" value="SAF"/>
    <property type="match status" value="1"/>
</dbReference>
<accession>A0A1Y6FRU0</accession>
<dbReference type="InterPro" id="IPR052172">
    <property type="entry name" value="UxaA_altronate/galactarate_dh"/>
</dbReference>
<organism evidence="3 4">
    <name type="scientific">Sphingopyxis terrae subsp. ummariensis</name>
    <dbReference type="NCBI Taxonomy" id="429001"/>
    <lineage>
        <taxon>Bacteria</taxon>
        <taxon>Pseudomonadati</taxon>
        <taxon>Pseudomonadota</taxon>
        <taxon>Alphaproteobacteria</taxon>
        <taxon>Sphingomonadales</taxon>
        <taxon>Sphingomonadaceae</taxon>
        <taxon>Sphingopyxis</taxon>
    </lineage>
</organism>
<dbReference type="EMBL" id="FXWL01000002">
    <property type="protein sequence ID" value="SMQ76171.1"/>
    <property type="molecule type" value="Genomic_DNA"/>
</dbReference>
<reference evidence="4" key="1">
    <citation type="submission" date="2017-04" db="EMBL/GenBank/DDBJ databases">
        <authorList>
            <person name="Varghese N."/>
            <person name="Submissions S."/>
        </authorList>
    </citation>
    <scope>NUCLEOTIDE SEQUENCE [LARGE SCALE GENOMIC DNA]</scope>
    <source>
        <strain evidence="4">UI2</strain>
    </source>
</reference>
<dbReference type="AlphaFoldDB" id="A0A1Y6FRU0"/>
<keyword evidence="4" id="KW-1185">Reference proteome</keyword>
<evidence type="ECO:0000256" key="1">
    <source>
        <dbReference type="ARBA" id="ARBA00023239"/>
    </source>
</evidence>
<dbReference type="PANTHER" id="PTHR30536">
    <property type="entry name" value="ALTRONATE/GALACTARATE DEHYDRATASE"/>
    <property type="match status" value="1"/>
</dbReference>
<evidence type="ECO:0000313" key="3">
    <source>
        <dbReference type="EMBL" id="SMQ76171.1"/>
    </source>
</evidence>
<proteinExistence type="predicted"/>
<dbReference type="RefSeq" id="WP_086456723.1">
    <property type="nucleotide sequence ID" value="NZ_FXWL01000002.1"/>
</dbReference>
<dbReference type="CDD" id="cd11613">
    <property type="entry name" value="SAF_AH_GD"/>
    <property type="match status" value="1"/>
</dbReference>
<keyword evidence="1" id="KW-0456">Lyase</keyword>
<name>A0A1Y6FRU0_9SPHN</name>
<gene>
    <name evidence="3" type="ORF">SAMN06295984_1616</name>
</gene>
<dbReference type="InterPro" id="IPR044144">
    <property type="entry name" value="SAF_UxaA/GarD"/>
</dbReference>
<sequence length="112" mass="11730">MTDDASQAGRAGASDDAPAIVLAPLDNVAICRRNVIAGEMLIIEGDAIVARSDVPLGHKIARLVIELDGAVVKYGMTIGVATAAIAPGEWVHLHNLSSNYISTHTRDTEARS</sequence>
<dbReference type="Proteomes" id="UP000194469">
    <property type="component" value="Unassembled WGS sequence"/>
</dbReference>
<dbReference type="GeneID" id="303002472"/>
<evidence type="ECO:0000313" key="4">
    <source>
        <dbReference type="Proteomes" id="UP000194469"/>
    </source>
</evidence>
<dbReference type="Gene3D" id="2.30.130.110">
    <property type="match status" value="1"/>
</dbReference>
<feature type="domain" description="SAF" evidence="2">
    <location>
        <begin position="26"/>
        <end position="97"/>
    </location>
</feature>
<evidence type="ECO:0000259" key="2">
    <source>
        <dbReference type="SMART" id="SM00858"/>
    </source>
</evidence>
<dbReference type="PANTHER" id="PTHR30536:SF5">
    <property type="entry name" value="ALTRONATE DEHYDRATASE"/>
    <property type="match status" value="1"/>
</dbReference>
<protein>
    <submittedName>
        <fullName evidence="3">SAF domain-containing protein</fullName>
    </submittedName>
</protein>
<dbReference type="GO" id="GO:0019698">
    <property type="term" value="P:D-galacturonate catabolic process"/>
    <property type="evidence" value="ECO:0007669"/>
    <property type="project" value="TreeGrafter"/>
</dbReference>